<dbReference type="PROSITE" id="PS50949">
    <property type="entry name" value="HTH_GNTR"/>
    <property type="match status" value="1"/>
</dbReference>
<dbReference type="EMBL" id="BMMZ01000016">
    <property type="protein sequence ID" value="GGL80906.1"/>
    <property type="molecule type" value="Genomic_DNA"/>
</dbReference>
<dbReference type="InterPro" id="IPR050679">
    <property type="entry name" value="Bact_HTH_transcr_reg"/>
</dbReference>
<dbReference type="Pfam" id="PF00392">
    <property type="entry name" value="GntR"/>
    <property type="match status" value="1"/>
</dbReference>
<sequence>MERYAVARMTARQALALLKAEGLVVAEHGRGVFVRARPVVRRVASDRFARSHRDRGQAAFIAESEGVGAPMVDQLEVGYEVASTAVREGLALPARARVLARRRRYLLDEHPVELAESYIPALLAKGTQMEERNTGPGGIYARLEESGHQLEEFMEEVGSRMPTPEERQRLLLPEGTPVLTVRRVAYDVEGVPVEMTDTVKAAPSYVLEYRFPAR</sequence>
<dbReference type="PANTHER" id="PTHR44846:SF17">
    <property type="entry name" value="GNTR-FAMILY TRANSCRIPTIONAL REGULATOR"/>
    <property type="match status" value="1"/>
</dbReference>
<dbReference type="SMART" id="SM00866">
    <property type="entry name" value="UTRA"/>
    <property type="match status" value="1"/>
</dbReference>
<feature type="domain" description="HTH gntR-type" evidence="4">
    <location>
        <begin position="1"/>
        <end position="37"/>
    </location>
</feature>
<dbReference type="PANTHER" id="PTHR44846">
    <property type="entry name" value="MANNOSYL-D-GLYCERATE TRANSPORT/METABOLISM SYSTEM REPRESSOR MNGR-RELATED"/>
    <property type="match status" value="1"/>
</dbReference>
<accession>A0A917W9F0</accession>
<proteinExistence type="predicted"/>
<evidence type="ECO:0000259" key="4">
    <source>
        <dbReference type="PROSITE" id="PS50949"/>
    </source>
</evidence>
<organism evidence="5 6">
    <name type="scientific">Microlunatus endophyticus</name>
    <dbReference type="NCBI Taxonomy" id="1716077"/>
    <lineage>
        <taxon>Bacteria</taxon>
        <taxon>Bacillati</taxon>
        <taxon>Actinomycetota</taxon>
        <taxon>Actinomycetes</taxon>
        <taxon>Propionibacteriales</taxon>
        <taxon>Propionibacteriaceae</taxon>
        <taxon>Microlunatus</taxon>
    </lineage>
</organism>
<dbReference type="Gene3D" id="1.10.10.10">
    <property type="entry name" value="Winged helix-like DNA-binding domain superfamily/Winged helix DNA-binding domain"/>
    <property type="match status" value="1"/>
</dbReference>
<evidence type="ECO:0000256" key="3">
    <source>
        <dbReference type="ARBA" id="ARBA00023163"/>
    </source>
</evidence>
<protein>
    <submittedName>
        <fullName evidence="5">Transcriptional regulator</fullName>
    </submittedName>
</protein>
<keyword evidence="1" id="KW-0805">Transcription regulation</keyword>
<dbReference type="Proteomes" id="UP000613840">
    <property type="component" value="Unassembled WGS sequence"/>
</dbReference>
<dbReference type="InterPro" id="IPR036388">
    <property type="entry name" value="WH-like_DNA-bd_sf"/>
</dbReference>
<comment type="caution">
    <text evidence="5">The sequence shown here is derived from an EMBL/GenBank/DDBJ whole genome shotgun (WGS) entry which is preliminary data.</text>
</comment>
<dbReference type="GO" id="GO:0045892">
    <property type="term" value="P:negative regulation of DNA-templated transcription"/>
    <property type="evidence" value="ECO:0007669"/>
    <property type="project" value="TreeGrafter"/>
</dbReference>
<evidence type="ECO:0000313" key="6">
    <source>
        <dbReference type="Proteomes" id="UP000613840"/>
    </source>
</evidence>
<dbReference type="GO" id="GO:0003700">
    <property type="term" value="F:DNA-binding transcription factor activity"/>
    <property type="evidence" value="ECO:0007669"/>
    <property type="project" value="InterPro"/>
</dbReference>
<dbReference type="GO" id="GO:0003677">
    <property type="term" value="F:DNA binding"/>
    <property type="evidence" value="ECO:0007669"/>
    <property type="project" value="UniProtKB-KW"/>
</dbReference>
<dbReference type="InterPro" id="IPR000524">
    <property type="entry name" value="Tscrpt_reg_HTH_GntR"/>
</dbReference>
<evidence type="ECO:0000256" key="2">
    <source>
        <dbReference type="ARBA" id="ARBA00023125"/>
    </source>
</evidence>
<gene>
    <name evidence="5" type="ORF">GCM10011575_44030</name>
</gene>
<dbReference type="AlphaFoldDB" id="A0A917W9F0"/>
<name>A0A917W9F0_9ACTN</name>
<keyword evidence="6" id="KW-1185">Reference proteome</keyword>
<dbReference type="SUPFAM" id="SSF64288">
    <property type="entry name" value="Chorismate lyase-like"/>
    <property type="match status" value="1"/>
</dbReference>
<dbReference type="InterPro" id="IPR028978">
    <property type="entry name" value="Chorismate_lyase_/UTRA_dom_sf"/>
</dbReference>
<dbReference type="Gene3D" id="3.40.1410.10">
    <property type="entry name" value="Chorismate lyase-like"/>
    <property type="match status" value="1"/>
</dbReference>
<reference evidence="5" key="2">
    <citation type="submission" date="2020-09" db="EMBL/GenBank/DDBJ databases">
        <authorList>
            <person name="Sun Q."/>
            <person name="Zhou Y."/>
        </authorList>
    </citation>
    <scope>NUCLEOTIDE SEQUENCE</scope>
    <source>
        <strain evidence="5">CGMCC 4.7306</strain>
    </source>
</reference>
<evidence type="ECO:0000313" key="5">
    <source>
        <dbReference type="EMBL" id="GGL80906.1"/>
    </source>
</evidence>
<reference evidence="5" key="1">
    <citation type="journal article" date="2014" name="Int. J. Syst. Evol. Microbiol.">
        <title>Complete genome sequence of Corynebacterium casei LMG S-19264T (=DSM 44701T), isolated from a smear-ripened cheese.</title>
        <authorList>
            <consortium name="US DOE Joint Genome Institute (JGI-PGF)"/>
            <person name="Walter F."/>
            <person name="Albersmeier A."/>
            <person name="Kalinowski J."/>
            <person name="Ruckert C."/>
        </authorList>
    </citation>
    <scope>NUCLEOTIDE SEQUENCE</scope>
    <source>
        <strain evidence="5">CGMCC 4.7306</strain>
    </source>
</reference>
<keyword evidence="2" id="KW-0238">DNA-binding</keyword>
<keyword evidence="3" id="KW-0804">Transcription</keyword>
<dbReference type="Pfam" id="PF07702">
    <property type="entry name" value="UTRA"/>
    <property type="match status" value="1"/>
</dbReference>
<dbReference type="InterPro" id="IPR011663">
    <property type="entry name" value="UTRA"/>
</dbReference>
<evidence type="ECO:0000256" key="1">
    <source>
        <dbReference type="ARBA" id="ARBA00023015"/>
    </source>
</evidence>